<keyword evidence="7 9" id="KW-0315">Glutamine amidotransferase</keyword>
<dbReference type="GO" id="GO:0006529">
    <property type="term" value="P:asparagine biosynthetic process"/>
    <property type="evidence" value="ECO:0007669"/>
    <property type="project" value="UniProtKB-KW"/>
</dbReference>
<gene>
    <name evidence="13" type="ORF">SAMN02745134_03834</name>
</gene>
<dbReference type="RefSeq" id="WP_084117805.1">
    <property type="nucleotide sequence ID" value="NZ_FWXH01000040.1"/>
</dbReference>
<dbReference type="AlphaFoldDB" id="A0A1W1XZE3"/>
<comment type="similarity">
    <text evidence="2">Belongs to the asparagine synthetase family.</text>
</comment>
<sequence>MCGIAGWINFKENILYNKYVIENMTDTLKQRGPDEVGYYFTKHSLLGHRRLVVVDPEGGKQPMIKNIDGNKFIIVYNGELYNTEDLRKTLINEGYSFDSYSDTEVLLTSYIHWGYKCLEYINGIFAFAILDEKNKSLFMARDPLGVKPLFYTIKDNSLIFGSEIKTLLAHPKVKPVLTKQGLTEIFGLGPGRAIGSGVFKDIHEVPPAHCAIFTPYEFTLEEYWKVQCEIHTETLNETADHVKSLLYDAIKRQLVADVPIGTFLSGGLDSSAISAIAATELKKQGKVLDTYSIDYEDNDKYFKANEFQPNSDSSWALKMHEYIGSNHKGIVNSNEALANALVDAVRANDLPGMADIDSSLYLFCKEVRKDKTVVLSGECADEIFGGYPWYRREEDINANTFPWSRSVGERNKILSGDLKKLDLDSFVKEHYENTLKEVPHVNGESKYASRMREMFYLNMKWFMLTLLTRKDRMSMSNSLEARVPFADHRLVQYAFNIPPEMRFCDNREKGILRRALIGILPQDIIDRKKSPYPKTHNPKYTKIVQRWLKSILEDPTSPLLDLIDIPFVSEIVKTGGAAYTKPWYGQLMTGPQLMAYLIQIDTWLRLYNVEIEM</sequence>
<evidence type="ECO:0000256" key="11">
    <source>
        <dbReference type="PIRSR" id="PIRSR001589-3"/>
    </source>
</evidence>
<protein>
    <recommendedName>
        <fullName evidence="3">asparagine synthase (glutamine-hydrolyzing)</fullName>
        <ecNumber evidence="3">6.3.5.4</ecNumber>
    </recommendedName>
</protein>
<dbReference type="PIRSF" id="PIRSF001589">
    <property type="entry name" value="Asn_synthetase_glu-h"/>
    <property type="match status" value="1"/>
</dbReference>
<evidence type="ECO:0000256" key="1">
    <source>
        <dbReference type="ARBA" id="ARBA00005187"/>
    </source>
</evidence>
<dbReference type="CDD" id="cd00712">
    <property type="entry name" value="AsnB"/>
    <property type="match status" value="1"/>
</dbReference>
<dbReference type="Proteomes" id="UP000192468">
    <property type="component" value="Unassembled WGS sequence"/>
</dbReference>
<dbReference type="GO" id="GO:0004066">
    <property type="term" value="F:asparagine synthase (glutamine-hydrolyzing) activity"/>
    <property type="evidence" value="ECO:0007669"/>
    <property type="project" value="UniProtKB-EC"/>
</dbReference>
<dbReference type="Pfam" id="PF13537">
    <property type="entry name" value="GATase_7"/>
    <property type="match status" value="1"/>
</dbReference>
<reference evidence="13 14" key="1">
    <citation type="submission" date="2017-04" db="EMBL/GenBank/DDBJ databases">
        <authorList>
            <person name="Afonso C.L."/>
            <person name="Miller P.J."/>
            <person name="Scott M.A."/>
            <person name="Spackman E."/>
            <person name="Goraichik I."/>
            <person name="Dimitrov K.M."/>
            <person name="Suarez D.L."/>
            <person name="Swayne D.E."/>
        </authorList>
    </citation>
    <scope>NUCLEOTIDE SEQUENCE [LARGE SCALE GENOMIC DNA]</scope>
    <source>
        <strain evidence="13 14">DSM 12555</strain>
    </source>
</reference>
<organism evidence="13 14">
    <name type="scientific">Clostridium acidisoli DSM 12555</name>
    <dbReference type="NCBI Taxonomy" id="1121291"/>
    <lineage>
        <taxon>Bacteria</taxon>
        <taxon>Bacillati</taxon>
        <taxon>Bacillota</taxon>
        <taxon>Clostridia</taxon>
        <taxon>Eubacteriales</taxon>
        <taxon>Clostridiaceae</taxon>
        <taxon>Clostridium</taxon>
    </lineage>
</organism>
<evidence type="ECO:0000256" key="3">
    <source>
        <dbReference type="ARBA" id="ARBA00012737"/>
    </source>
</evidence>
<feature type="binding site" evidence="10">
    <location>
        <position position="102"/>
    </location>
    <ligand>
        <name>L-glutamine</name>
        <dbReference type="ChEBI" id="CHEBI:58359"/>
    </ligand>
</feature>
<dbReference type="OrthoDB" id="9763290at2"/>
<dbReference type="STRING" id="1121291.SAMN02745134_03834"/>
<name>A0A1W1XZE3_9CLOT</name>
<dbReference type="SUPFAM" id="SSF56235">
    <property type="entry name" value="N-terminal nucleophile aminohydrolases (Ntn hydrolases)"/>
    <property type="match status" value="1"/>
</dbReference>
<dbReference type="GO" id="GO:0005524">
    <property type="term" value="F:ATP binding"/>
    <property type="evidence" value="ECO:0007669"/>
    <property type="project" value="UniProtKB-KW"/>
</dbReference>
<dbReference type="EMBL" id="FWXH01000040">
    <property type="protein sequence ID" value="SMC29283.1"/>
    <property type="molecule type" value="Genomic_DNA"/>
</dbReference>
<keyword evidence="14" id="KW-1185">Reference proteome</keyword>
<keyword evidence="6 9" id="KW-0061">Asparagine biosynthesis</keyword>
<feature type="binding site" evidence="10">
    <location>
        <position position="293"/>
    </location>
    <ligand>
        <name>ATP</name>
        <dbReference type="ChEBI" id="CHEBI:30616"/>
    </ligand>
</feature>
<dbReference type="InterPro" id="IPR033738">
    <property type="entry name" value="AsnB_N"/>
</dbReference>
<evidence type="ECO:0000256" key="5">
    <source>
        <dbReference type="ARBA" id="ARBA00022840"/>
    </source>
</evidence>
<dbReference type="GO" id="GO:0005829">
    <property type="term" value="C:cytosol"/>
    <property type="evidence" value="ECO:0007669"/>
    <property type="project" value="TreeGrafter"/>
</dbReference>
<feature type="active site" description="For GATase activity" evidence="9">
    <location>
        <position position="2"/>
    </location>
</feature>
<dbReference type="Gene3D" id="3.40.50.620">
    <property type="entry name" value="HUPs"/>
    <property type="match status" value="1"/>
</dbReference>
<evidence type="ECO:0000256" key="7">
    <source>
        <dbReference type="ARBA" id="ARBA00022962"/>
    </source>
</evidence>
<evidence type="ECO:0000256" key="6">
    <source>
        <dbReference type="ARBA" id="ARBA00022888"/>
    </source>
</evidence>
<dbReference type="PANTHER" id="PTHR43284:SF1">
    <property type="entry name" value="ASPARAGINE SYNTHETASE"/>
    <property type="match status" value="1"/>
</dbReference>
<dbReference type="InterPro" id="IPR001962">
    <property type="entry name" value="Asn_synthase"/>
</dbReference>
<evidence type="ECO:0000259" key="12">
    <source>
        <dbReference type="PROSITE" id="PS51278"/>
    </source>
</evidence>
<comment type="catalytic activity">
    <reaction evidence="8">
        <text>L-aspartate + L-glutamine + ATP + H2O = L-asparagine + L-glutamate + AMP + diphosphate + H(+)</text>
        <dbReference type="Rhea" id="RHEA:12228"/>
        <dbReference type="ChEBI" id="CHEBI:15377"/>
        <dbReference type="ChEBI" id="CHEBI:15378"/>
        <dbReference type="ChEBI" id="CHEBI:29985"/>
        <dbReference type="ChEBI" id="CHEBI:29991"/>
        <dbReference type="ChEBI" id="CHEBI:30616"/>
        <dbReference type="ChEBI" id="CHEBI:33019"/>
        <dbReference type="ChEBI" id="CHEBI:58048"/>
        <dbReference type="ChEBI" id="CHEBI:58359"/>
        <dbReference type="ChEBI" id="CHEBI:456215"/>
        <dbReference type="EC" id="6.3.5.4"/>
    </reaction>
</comment>
<dbReference type="InterPro" id="IPR029055">
    <property type="entry name" value="Ntn_hydrolases_N"/>
</dbReference>
<feature type="binding site" evidence="10">
    <location>
        <begin position="376"/>
        <end position="377"/>
    </location>
    <ligand>
        <name>ATP</name>
        <dbReference type="ChEBI" id="CHEBI:30616"/>
    </ligand>
</feature>
<evidence type="ECO:0000313" key="14">
    <source>
        <dbReference type="Proteomes" id="UP000192468"/>
    </source>
</evidence>
<dbReference type="InterPro" id="IPR014729">
    <property type="entry name" value="Rossmann-like_a/b/a_fold"/>
</dbReference>
<dbReference type="PANTHER" id="PTHR43284">
    <property type="entry name" value="ASPARAGINE SYNTHETASE (GLUTAMINE-HYDROLYZING)"/>
    <property type="match status" value="1"/>
</dbReference>
<feature type="site" description="Important for beta-aspartyl-AMP intermediate formation" evidence="11">
    <location>
        <position position="378"/>
    </location>
</feature>
<dbReference type="SUPFAM" id="SSF52402">
    <property type="entry name" value="Adenine nucleotide alpha hydrolases-like"/>
    <property type="match status" value="1"/>
</dbReference>
<dbReference type="Gene3D" id="3.60.20.10">
    <property type="entry name" value="Glutamine Phosphoribosylpyrophosphate, subunit 1, domain 1"/>
    <property type="match status" value="1"/>
</dbReference>
<dbReference type="InterPro" id="IPR051786">
    <property type="entry name" value="ASN_synthetase/amidase"/>
</dbReference>
<dbReference type="EC" id="6.3.5.4" evidence="3"/>
<keyword evidence="5 10" id="KW-0067">ATP-binding</keyword>
<evidence type="ECO:0000313" key="13">
    <source>
        <dbReference type="EMBL" id="SMC29283.1"/>
    </source>
</evidence>
<accession>A0A1W1XZE3</accession>
<dbReference type="PROSITE" id="PS51278">
    <property type="entry name" value="GATASE_TYPE_2"/>
    <property type="match status" value="1"/>
</dbReference>
<dbReference type="InterPro" id="IPR017932">
    <property type="entry name" value="GATase_2_dom"/>
</dbReference>
<evidence type="ECO:0000256" key="8">
    <source>
        <dbReference type="ARBA" id="ARBA00048741"/>
    </source>
</evidence>
<dbReference type="NCBIfam" id="TIGR01536">
    <property type="entry name" value="asn_synth_AEB"/>
    <property type="match status" value="1"/>
</dbReference>
<dbReference type="InterPro" id="IPR006426">
    <property type="entry name" value="Asn_synth_AEB"/>
</dbReference>
<dbReference type="CDD" id="cd01991">
    <property type="entry name" value="Asn_synthase_B_C"/>
    <property type="match status" value="1"/>
</dbReference>
<evidence type="ECO:0000256" key="2">
    <source>
        <dbReference type="ARBA" id="ARBA00005752"/>
    </source>
</evidence>
<feature type="domain" description="Glutamine amidotransferase type-2" evidence="12">
    <location>
        <begin position="2"/>
        <end position="199"/>
    </location>
</feature>
<dbReference type="Pfam" id="PF00733">
    <property type="entry name" value="Asn_synthase"/>
    <property type="match status" value="1"/>
</dbReference>
<keyword evidence="9" id="KW-0028">Amino-acid biosynthesis</keyword>
<comment type="pathway">
    <text evidence="1">Amino-acid biosynthesis; L-asparagine biosynthesis; L-asparagine from L-aspartate (L-Gln route): step 1/1.</text>
</comment>
<evidence type="ECO:0000256" key="9">
    <source>
        <dbReference type="PIRSR" id="PIRSR001589-1"/>
    </source>
</evidence>
<proteinExistence type="inferred from homology"/>
<keyword evidence="4 10" id="KW-0547">Nucleotide-binding</keyword>
<evidence type="ECO:0000256" key="4">
    <source>
        <dbReference type="ARBA" id="ARBA00022741"/>
    </source>
</evidence>
<evidence type="ECO:0000256" key="10">
    <source>
        <dbReference type="PIRSR" id="PIRSR001589-2"/>
    </source>
</evidence>